<dbReference type="InterPro" id="IPR036390">
    <property type="entry name" value="WH_DNA-bd_sf"/>
</dbReference>
<protein>
    <submittedName>
        <fullName evidence="2">Predicted transcriptional regulator, YjeB/RRF2 family</fullName>
    </submittedName>
</protein>
<dbReference type="OrthoDB" id="9795923at2"/>
<dbReference type="AlphaFoldDB" id="Q5QYI3"/>
<dbReference type="PROSITE" id="PS01332">
    <property type="entry name" value="HTH_RRF2_1"/>
    <property type="match status" value="1"/>
</dbReference>
<dbReference type="eggNOG" id="COG1959">
    <property type="taxonomic scope" value="Bacteria"/>
</dbReference>
<evidence type="ECO:0000256" key="1">
    <source>
        <dbReference type="ARBA" id="ARBA00023125"/>
    </source>
</evidence>
<dbReference type="HOGENOM" id="CLU_107144_2_1_6"/>
<dbReference type="PANTHER" id="PTHR33221">
    <property type="entry name" value="WINGED HELIX-TURN-HELIX TRANSCRIPTIONAL REGULATOR, RRF2 FAMILY"/>
    <property type="match status" value="1"/>
</dbReference>
<dbReference type="KEGG" id="ilo:IL2391"/>
<dbReference type="GO" id="GO:0005829">
    <property type="term" value="C:cytosol"/>
    <property type="evidence" value="ECO:0007669"/>
    <property type="project" value="TreeGrafter"/>
</dbReference>
<dbReference type="GO" id="GO:0003677">
    <property type="term" value="F:DNA binding"/>
    <property type="evidence" value="ECO:0007669"/>
    <property type="project" value="UniProtKB-KW"/>
</dbReference>
<dbReference type="PANTHER" id="PTHR33221:SF4">
    <property type="entry name" value="HTH-TYPE TRANSCRIPTIONAL REPRESSOR NSRR"/>
    <property type="match status" value="1"/>
</dbReference>
<evidence type="ECO:0000313" key="2">
    <source>
        <dbReference type="EMBL" id="AAV83223.1"/>
    </source>
</evidence>
<dbReference type="RefSeq" id="WP_011235617.1">
    <property type="nucleotide sequence ID" value="NC_006512.1"/>
</dbReference>
<dbReference type="EMBL" id="AE017340">
    <property type="protein sequence ID" value="AAV83223.1"/>
    <property type="molecule type" value="Genomic_DNA"/>
</dbReference>
<organism evidence="2 3">
    <name type="scientific">Idiomarina loihiensis (strain ATCC BAA-735 / DSM 15497 / L2-TR)</name>
    <dbReference type="NCBI Taxonomy" id="283942"/>
    <lineage>
        <taxon>Bacteria</taxon>
        <taxon>Pseudomonadati</taxon>
        <taxon>Pseudomonadota</taxon>
        <taxon>Gammaproteobacteria</taxon>
        <taxon>Alteromonadales</taxon>
        <taxon>Idiomarinaceae</taxon>
        <taxon>Idiomarina</taxon>
    </lineage>
</organism>
<dbReference type="InterPro" id="IPR036388">
    <property type="entry name" value="WH-like_DNA-bd_sf"/>
</dbReference>
<dbReference type="PROSITE" id="PS51197">
    <property type="entry name" value="HTH_RRF2_2"/>
    <property type="match status" value="1"/>
</dbReference>
<dbReference type="Gene3D" id="1.10.10.10">
    <property type="entry name" value="Winged helix-like DNA-binding domain superfamily/Winged helix DNA-binding domain"/>
    <property type="match status" value="1"/>
</dbReference>
<keyword evidence="1" id="KW-0238">DNA-binding</keyword>
<dbReference type="InterPro" id="IPR000944">
    <property type="entry name" value="Tscrpt_reg_Rrf2"/>
</dbReference>
<dbReference type="STRING" id="283942.IL2391"/>
<gene>
    <name evidence="2" type="ordered locus">IL2391</name>
</gene>
<dbReference type="Proteomes" id="UP000001171">
    <property type="component" value="Chromosome"/>
</dbReference>
<name>Q5QYI3_IDILO</name>
<sequence>MQLKKYTDYGLRVLMYLAAKEDTKRATIDELSGIFNVPRNHLNKVVHQLGKEGLIETRRGKNGGFLLAIEPADIRLDKVIRRLEGDEYWVDCHKPECAIFPVCELKHVINQGKETFYDFLAGYTLASLVSNDAQIREFWGTPIPVTIDKD</sequence>
<dbReference type="SUPFAM" id="SSF46785">
    <property type="entry name" value="Winged helix' DNA-binding domain"/>
    <property type="match status" value="1"/>
</dbReference>
<dbReference type="GO" id="GO:0003700">
    <property type="term" value="F:DNA-binding transcription factor activity"/>
    <property type="evidence" value="ECO:0007669"/>
    <property type="project" value="TreeGrafter"/>
</dbReference>
<evidence type="ECO:0000313" key="3">
    <source>
        <dbReference type="Proteomes" id="UP000001171"/>
    </source>
</evidence>
<dbReference type="InterPro" id="IPR030489">
    <property type="entry name" value="TR_Rrf2-type_CS"/>
</dbReference>
<reference evidence="2 3" key="1">
    <citation type="journal article" date="2004" name="Proc. Natl. Acad. Sci. U.S.A.">
        <title>Genome sequence of the deep-sea gamma-proteobacterium Idiomarina loihiensis reveals amino acid fermentation as a source of carbon and energy.</title>
        <authorList>
            <person name="Hou S."/>
            <person name="Saw J.H."/>
            <person name="Lee K.S."/>
            <person name="Freitas T.A."/>
            <person name="Belisle C."/>
            <person name="Kawarabayasi Y."/>
            <person name="Donachie S.P."/>
            <person name="Pikina A."/>
            <person name="Galperin M.Y."/>
            <person name="Koonin E.V."/>
            <person name="Makarova K.S."/>
            <person name="Omelchenko M.V."/>
            <person name="Sorokin A."/>
            <person name="Wolf Y.I."/>
            <person name="Li Q.X."/>
            <person name="Keum Y.S."/>
            <person name="Campbell S."/>
            <person name="Denery J."/>
            <person name="Aizawa S."/>
            <person name="Shibata S."/>
            <person name="Malahoff A."/>
            <person name="Alam M."/>
        </authorList>
    </citation>
    <scope>NUCLEOTIDE SEQUENCE [LARGE SCALE GENOMIC DNA]</scope>
    <source>
        <strain evidence="3">ATCC BAA-735 / DSM 15497 / L2-TR</strain>
    </source>
</reference>
<dbReference type="NCBIfam" id="TIGR00738">
    <property type="entry name" value="rrf2_super"/>
    <property type="match status" value="1"/>
</dbReference>
<keyword evidence="3" id="KW-1185">Reference proteome</keyword>
<dbReference type="Pfam" id="PF02082">
    <property type="entry name" value="Rrf2"/>
    <property type="match status" value="1"/>
</dbReference>
<proteinExistence type="predicted"/>
<dbReference type="GeneID" id="41337586"/>
<accession>Q5QYI3</accession>